<dbReference type="STRING" id="763406.A0A1E3NN99"/>
<reference evidence="3 4" key="1">
    <citation type="journal article" date="2016" name="Proc. Natl. Acad. Sci. U.S.A.">
        <title>Comparative genomics of biotechnologically important yeasts.</title>
        <authorList>
            <person name="Riley R."/>
            <person name="Haridas S."/>
            <person name="Wolfe K.H."/>
            <person name="Lopes M.R."/>
            <person name="Hittinger C.T."/>
            <person name="Goeker M."/>
            <person name="Salamov A.A."/>
            <person name="Wisecaver J.H."/>
            <person name="Long T.M."/>
            <person name="Calvey C.H."/>
            <person name="Aerts A.L."/>
            <person name="Barry K.W."/>
            <person name="Choi C."/>
            <person name="Clum A."/>
            <person name="Coughlan A.Y."/>
            <person name="Deshpande S."/>
            <person name="Douglass A.P."/>
            <person name="Hanson S.J."/>
            <person name="Klenk H.-P."/>
            <person name="LaButti K.M."/>
            <person name="Lapidus A."/>
            <person name="Lindquist E.A."/>
            <person name="Lipzen A.M."/>
            <person name="Meier-Kolthoff J.P."/>
            <person name="Ohm R.A."/>
            <person name="Otillar R.P."/>
            <person name="Pangilinan J.L."/>
            <person name="Peng Y."/>
            <person name="Rokas A."/>
            <person name="Rosa C.A."/>
            <person name="Scheuner C."/>
            <person name="Sibirny A.A."/>
            <person name="Slot J.C."/>
            <person name="Stielow J.B."/>
            <person name="Sun H."/>
            <person name="Kurtzman C.P."/>
            <person name="Blackwell M."/>
            <person name="Grigoriev I.V."/>
            <person name="Jeffries T.W."/>
        </authorList>
    </citation>
    <scope>NUCLEOTIDE SEQUENCE [LARGE SCALE GENOMIC DNA]</scope>
    <source>
        <strain evidence="3 4">NRRL Y-2026</strain>
    </source>
</reference>
<evidence type="ECO:0000259" key="2">
    <source>
        <dbReference type="PROSITE" id="PS50250"/>
    </source>
</evidence>
<dbReference type="GO" id="GO:0043161">
    <property type="term" value="P:proteasome-mediated ubiquitin-dependent protein catabolic process"/>
    <property type="evidence" value="ECO:0007669"/>
    <property type="project" value="EnsemblFungi"/>
</dbReference>
<dbReference type="GeneID" id="30178008"/>
<accession>A0A1E3NN99</accession>
<dbReference type="InterPro" id="IPR000717">
    <property type="entry name" value="PCI_dom"/>
</dbReference>
<dbReference type="GO" id="GO:0005634">
    <property type="term" value="C:nucleus"/>
    <property type="evidence" value="ECO:0007669"/>
    <property type="project" value="EnsemblFungi"/>
</dbReference>
<feature type="domain" description="PCI" evidence="2">
    <location>
        <begin position="192"/>
        <end position="362"/>
    </location>
</feature>
<evidence type="ECO:0000313" key="4">
    <source>
        <dbReference type="Proteomes" id="UP000094455"/>
    </source>
</evidence>
<dbReference type="RefSeq" id="XP_019018036.1">
    <property type="nucleotide sequence ID" value="XM_019161321.1"/>
</dbReference>
<dbReference type="Pfam" id="PF01399">
    <property type="entry name" value="PCI"/>
    <property type="match status" value="1"/>
</dbReference>
<organism evidence="3 4">
    <name type="scientific">Pichia membranifaciens NRRL Y-2026</name>
    <dbReference type="NCBI Taxonomy" id="763406"/>
    <lineage>
        <taxon>Eukaryota</taxon>
        <taxon>Fungi</taxon>
        <taxon>Dikarya</taxon>
        <taxon>Ascomycota</taxon>
        <taxon>Saccharomycotina</taxon>
        <taxon>Pichiomycetes</taxon>
        <taxon>Pichiales</taxon>
        <taxon>Pichiaceae</taxon>
        <taxon>Pichia</taxon>
    </lineage>
</organism>
<dbReference type="Proteomes" id="UP000094455">
    <property type="component" value="Unassembled WGS sequence"/>
</dbReference>
<dbReference type="SMART" id="SM00088">
    <property type="entry name" value="PINT"/>
    <property type="match status" value="1"/>
</dbReference>
<sequence>MEIDSETVLVTLREEVESKDADLAAHFYTLEDYYERKLWYQLSELLKKEIYRNPNSRAIRLKLYDNFISSFSDKVNQLQLVEFLIISLADSSPENALEYLTNLKQTLLKRGEKKSSNFADQDMNDYEIIQALLYLENELAKVKLQLGFIDEATTIIEQSQEKLDNLSVSADNRVNASFYYIKAQLVKRKGDFNLFYYNSLLFLACIPDIDDLEDKENVVRDICISGLLGDKIYNFGEIIMHDIFKYLSDEWLKELLLSLNNGDLTSFNKLIANKTEIERIPEVSNRVEFLKQKMCIMAFVELVFNKPTTSRCIQYSEILQKIPLLVNGNEIEHLIMRCLSLGLIKGLINQVEENVEVSWIQPRTMTLAQIKGMKAKMELWSDKVSVLNKYMGQAGGEILV</sequence>
<dbReference type="GO" id="GO:0008541">
    <property type="term" value="C:proteasome regulatory particle, lid subcomplex"/>
    <property type="evidence" value="ECO:0007669"/>
    <property type="project" value="EnsemblFungi"/>
</dbReference>
<proteinExistence type="predicted"/>
<keyword evidence="1" id="KW-0647">Proteasome</keyword>
<dbReference type="PANTHER" id="PTHR10539">
    <property type="entry name" value="26S PROTEASOME NON-ATPASE REGULATORY SUBUNIT 13"/>
    <property type="match status" value="1"/>
</dbReference>
<protein>
    <recommendedName>
        <fullName evidence="2">PCI domain-containing protein</fullName>
    </recommendedName>
</protein>
<dbReference type="Pfam" id="PF22037">
    <property type="entry name" value="PSD13_N"/>
    <property type="match status" value="1"/>
</dbReference>
<dbReference type="InterPro" id="IPR035298">
    <property type="entry name" value="PSMD13"/>
</dbReference>
<name>A0A1E3NN99_9ASCO</name>
<dbReference type="EMBL" id="KV454003">
    <property type="protein sequence ID" value="ODQ46923.1"/>
    <property type="molecule type" value="Genomic_DNA"/>
</dbReference>
<dbReference type="PROSITE" id="PS50250">
    <property type="entry name" value="PCI"/>
    <property type="match status" value="1"/>
</dbReference>
<dbReference type="AlphaFoldDB" id="A0A1E3NN99"/>
<dbReference type="GO" id="GO:0005198">
    <property type="term" value="F:structural molecule activity"/>
    <property type="evidence" value="ECO:0007669"/>
    <property type="project" value="EnsemblFungi"/>
</dbReference>
<evidence type="ECO:0000313" key="3">
    <source>
        <dbReference type="EMBL" id="ODQ46923.1"/>
    </source>
</evidence>
<dbReference type="GO" id="GO:0043248">
    <property type="term" value="P:proteasome assembly"/>
    <property type="evidence" value="ECO:0007669"/>
    <property type="project" value="EnsemblFungi"/>
</dbReference>
<dbReference type="GO" id="GO:0034515">
    <property type="term" value="C:proteasome storage granule"/>
    <property type="evidence" value="ECO:0007669"/>
    <property type="project" value="EnsemblFungi"/>
</dbReference>
<dbReference type="GO" id="GO:0005829">
    <property type="term" value="C:cytosol"/>
    <property type="evidence" value="ECO:0007669"/>
    <property type="project" value="EnsemblFungi"/>
</dbReference>
<evidence type="ECO:0000256" key="1">
    <source>
        <dbReference type="ARBA" id="ARBA00022942"/>
    </source>
</evidence>
<dbReference type="OrthoDB" id="1093at2759"/>
<gene>
    <name evidence="3" type="ORF">PICMEDRAFT_16728</name>
</gene>
<dbReference type="InterPro" id="IPR054179">
    <property type="entry name" value="PSD13_N"/>
</dbReference>
<keyword evidence="4" id="KW-1185">Reference proteome</keyword>
<dbReference type="PANTHER" id="PTHR10539:SF0">
    <property type="entry name" value="26S PROTEASOME NON-ATPASE REGULATORY SUBUNIT 13"/>
    <property type="match status" value="1"/>
</dbReference>